<evidence type="ECO:0000313" key="1">
    <source>
        <dbReference type="EMBL" id="GAA2520155.1"/>
    </source>
</evidence>
<dbReference type="RefSeq" id="WP_344534610.1">
    <property type="nucleotide sequence ID" value="NZ_BAAATM010000003.1"/>
</dbReference>
<reference evidence="2" key="1">
    <citation type="journal article" date="2019" name="Int. J. Syst. Evol. Microbiol.">
        <title>The Global Catalogue of Microorganisms (GCM) 10K type strain sequencing project: providing services to taxonomists for standard genome sequencing and annotation.</title>
        <authorList>
            <consortium name="The Broad Institute Genomics Platform"/>
            <consortium name="The Broad Institute Genome Sequencing Center for Infectious Disease"/>
            <person name="Wu L."/>
            <person name="Ma J."/>
        </authorList>
    </citation>
    <scope>NUCLEOTIDE SEQUENCE [LARGE SCALE GENOMIC DNA]</scope>
    <source>
        <strain evidence="2">JCM 6924</strain>
    </source>
</reference>
<sequence>MSVAAPPQSARATPRGHGELVVAPVTITPTKPLTPTHVKGLLWTDVLVKASSRLGPVRLVWNNRMATVTTQSTAFWHHLDRTEPGTDWSTLTATDIGERYVRYHAGRPRTDPRALDDYLARADATGWIHPAGRRMLDLWRAELRLLGVADPGLAVDRPLATGAPAVLARLADRGLLIDHRRHGGPVHLDGTRWGLPLRRLVGNDGHPNYLLPILRELIPMIRPGRTFLLVCDDDLSADYVLLDRVLGAFGARVARLSLSRVPLAGTTRSSRYGGWRGVTLGDLSAEPGTADRAAYRLGMRLYFTGVLQRRSAQSFRLPLLRRCVGRAARLLDRAPAEADDAHDMEQTLTRLGTAPGYVDPYRLTTSLLGRHPLPPTPHLRALYT</sequence>
<dbReference type="Proteomes" id="UP001501095">
    <property type="component" value="Unassembled WGS sequence"/>
</dbReference>
<keyword evidence="2" id="KW-1185">Reference proteome</keyword>
<dbReference type="EMBL" id="BAAATM010000003">
    <property type="protein sequence ID" value="GAA2520155.1"/>
    <property type="molecule type" value="Genomic_DNA"/>
</dbReference>
<name>A0ABP6APY4_9ACTN</name>
<protein>
    <submittedName>
        <fullName evidence="1">Uncharacterized protein</fullName>
    </submittedName>
</protein>
<comment type="caution">
    <text evidence="1">The sequence shown here is derived from an EMBL/GenBank/DDBJ whole genome shotgun (WGS) entry which is preliminary data.</text>
</comment>
<proteinExistence type="predicted"/>
<evidence type="ECO:0000313" key="2">
    <source>
        <dbReference type="Proteomes" id="UP001501095"/>
    </source>
</evidence>
<gene>
    <name evidence="1" type="ORF">GCM10010423_10760</name>
</gene>
<organism evidence="1 2">
    <name type="scientific">Streptomyces levis</name>
    <dbReference type="NCBI Taxonomy" id="285566"/>
    <lineage>
        <taxon>Bacteria</taxon>
        <taxon>Bacillati</taxon>
        <taxon>Actinomycetota</taxon>
        <taxon>Actinomycetes</taxon>
        <taxon>Kitasatosporales</taxon>
        <taxon>Streptomycetaceae</taxon>
        <taxon>Streptomyces</taxon>
    </lineage>
</organism>
<accession>A0ABP6APY4</accession>